<proteinExistence type="predicted"/>
<dbReference type="Pfam" id="PF13195">
    <property type="entry name" value="DUF4011"/>
    <property type="match status" value="1"/>
</dbReference>
<dbReference type="InterPro" id="IPR011335">
    <property type="entry name" value="Restrct_endonuc-II-like"/>
</dbReference>
<dbReference type="InterPro" id="IPR041679">
    <property type="entry name" value="DNA2/NAM7-like_C"/>
</dbReference>
<dbReference type="Proteomes" id="UP000282184">
    <property type="component" value="Unassembled WGS sequence"/>
</dbReference>
<feature type="domain" description="Restriction endonuclease type II-like" evidence="5">
    <location>
        <begin position="1316"/>
        <end position="1413"/>
    </location>
</feature>
<dbReference type="InterPro" id="IPR041677">
    <property type="entry name" value="DNA2/NAM7_AAA_11"/>
</dbReference>
<dbReference type="RefSeq" id="WP_126694798.1">
    <property type="nucleotide sequence ID" value="NZ_RXOF01000012.1"/>
</dbReference>
<evidence type="ECO:0000313" key="7">
    <source>
        <dbReference type="Proteomes" id="UP000282184"/>
    </source>
</evidence>
<dbReference type="FunFam" id="3.40.960.10:FF:000002">
    <property type="entry name" value="DNA helicase related protein"/>
    <property type="match status" value="1"/>
</dbReference>
<evidence type="ECO:0000259" key="3">
    <source>
        <dbReference type="Pfam" id="PF13086"/>
    </source>
</evidence>
<feature type="domain" description="DUF3320" evidence="2">
    <location>
        <begin position="1470"/>
        <end position="1517"/>
    </location>
</feature>
<dbReference type="OrthoDB" id="9757917at2"/>
<dbReference type="Pfam" id="PF13087">
    <property type="entry name" value="AAA_12"/>
    <property type="match status" value="1"/>
</dbReference>
<dbReference type="InterPro" id="IPR049468">
    <property type="entry name" value="Restrct_endonuc-II-like_dom"/>
</dbReference>
<evidence type="ECO:0000259" key="2">
    <source>
        <dbReference type="Pfam" id="PF11784"/>
    </source>
</evidence>
<dbReference type="Pfam" id="PF11784">
    <property type="entry name" value="DUF3320"/>
    <property type="match status" value="1"/>
</dbReference>
<dbReference type="GO" id="GO:0004386">
    <property type="term" value="F:helicase activity"/>
    <property type="evidence" value="ECO:0007669"/>
    <property type="project" value="InterPro"/>
</dbReference>
<keyword evidence="7" id="KW-1185">Reference proteome</keyword>
<dbReference type="Gene3D" id="3.40.50.300">
    <property type="entry name" value="P-loop containing nucleotide triphosphate hydrolases"/>
    <property type="match status" value="3"/>
</dbReference>
<feature type="domain" description="DNA2/NAM7 helicase-like C-terminal" evidence="4">
    <location>
        <begin position="1076"/>
        <end position="1270"/>
    </location>
</feature>
<dbReference type="InterPro" id="IPR045055">
    <property type="entry name" value="DNA2/NAM7-like"/>
</dbReference>
<accession>A0A431TYW5</accession>
<dbReference type="Gene3D" id="3.40.960.10">
    <property type="entry name" value="VSR Endonuclease"/>
    <property type="match status" value="1"/>
</dbReference>
<dbReference type="SUPFAM" id="SSF52980">
    <property type="entry name" value="Restriction endonuclease-like"/>
    <property type="match status" value="1"/>
</dbReference>
<comment type="caution">
    <text evidence="6">The sequence shown here is derived from an EMBL/GenBank/DDBJ whole genome shotgun (WGS) entry which is preliminary data.</text>
</comment>
<dbReference type="Pfam" id="PF13086">
    <property type="entry name" value="AAA_11"/>
    <property type="match status" value="2"/>
</dbReference>
<evidence type="ECO:0000313" key="6">
    <source>
        <dbReference type="EMBL" id="RTQ47547.1"/>
    </source>
</evidence>
<dbReference type="EMBL" id="RXOF01000012">
    <property type="protein sequence ID" value="RTQ47547.1"/>
    <property type="molecule type" value="Genomic_DNA"/>
</dbReference>
<sequence>MSAPLRPTPPASFADPAALRARLAAARQELLDLSLRNPLLNFRPSRVRGVTVVGEKSAAVLQLLTQRLRALSFAPLPPAPGAAPVGWKAAPTEPVSLAEQAAARRHGRPLPESAEPGPDTVPVDINGVSVPVDPLDGRLQTAEPAAALERRLLNTYYTARTSLEEQGVGILYLALGRLRWYETSSSPEPRYAPLLLLPVGLERNGAAERFRLRWTGGEVEANLSLQARLLADFGLNLPLPAEPDDDPTAYYAAVQQAVAGQPRWLIEPDHIELGFFSFTKLRLYHDLNPAAWPADALLTHPAIQALLGPEAGFQDPAPSLDDSTFLDAEPAAHQLHQVLDADSSQLLALLAVREGRNLVIQGPPGTGKSQTITNLLAEAIGAGKRVLFVAEKMAALDVVKRRLDALGLGAACLELHSHKANKKALLEELRTTLSLGRPAPAPTDEQVAQLPRYRQQLNDYALAVNAPLGRSRRTAQQVAGELLQLREQLGPVELPRIPFAQLAEWTDAEAARAEDVAARLQATLRKIGLPRELLFWGSELTVLLPAEQNALALHLREAAAAVAALQAAAAALAAPLRQPPPPDRQAAEALLPAARHLQLAPSLVGVDVAGGAWSVQAAQLQEVLAAGPEYNRLHAEYDAVLLPEAWAEPLGPERAALLSYGTKWWRFLSGDYRRARRRLQSLWRAPLPDDNAPLVAALDAVQEAARHAQTVQQAGAWAAALFGPAWQGLRSDWPALRRVADYLTLTHQRIAHHQLPASLLTVLAEAASGTTAPSRSTTIVADVEPAAQSLPAKLLTLEAALARHRAALESVVEALQLNETRRFGPEGRLQLQPFARQLSALEAWAANLPALHPAVEWGNAAAAAQAEGLPELLLLAESWPEAARHLTAATRQTWLEYLQRLAFEQHPALRQFERAAHEETLARFRAADQAALLHHRIRALRQHHEQLPHLQAAGQMLVLRHELAKKTRHLAPRRLMEQAGRAVQAIKPVLMMSPLSVASFLPPGAVEFDLVVFDEASQVKPVDALGAIARGRQLVVVGDSKQLPPSSFFDALTGGGEQDEPDEENVTADIPSILELCKARQMPERMLRWHYRSRHHALIAPSNHLYYHDQLVVFPSPGRPVGAGPLGLAYHHLPDAYYERGSTRTNPLEARAVAEAVLQHARATPRLTLGVVAFSMAQRQAIEDALEPLRRQHPDTEAFFARHAHEPFFVKNLENVQGDERDVILISIGYGRTREGRLSMSFGPLNGAGGERRLNVLISRARQRCEVFTNLTADDLDLSRSRAQGVADLKIFLYFAQHGRLRPDEPAGPNLPDGPFEDAVYRALSARGYELHPRLGSQGFHLDLAVVDPAQSGRYLLGIVCDGAMYQAARSARDRDRLRQQQLEAVGWRLHRIWSVDWLRDPAAATERAVQAIEQARRPTPEPPAEEPGPAVAASAVVVDVEREAAAAPAASRAEPYQLAQLPAAVAHRELHQHSLGQLANWLAQVVRIESPIHVDEATRRLAQASGATQVGARMRKTGRAAAQLAANLRHLRQQGDFLWENTMQQPPLRDRSQLPAISRKLALVAPEELARALRTVVADSFALPREAAYLATVRLLGFSRLSDDMRQQLDEILAGLLAGEELAEAAGLLRPVLGG</sequence>
<dbReference type="SUPFAM" id="SSF52540">
    <property type="entry name" value="P-loop containing nucleoside triphosphate hydrolases"/>
    <property type="match status" value="1"/>
</dbReference>
<evidence type="ECO:0000259" key="5">
    <source>
        <dbReference type="Pfam" id="PF18741"/>
    </source>
</evidence>
<reference evidence="6 7" key="1">
    <citation type="submission" date="2018-12" db="EMBL/GenBank/DDBJ databases">
        <title>Hymenobacter gummosus sp. nov., isolated from a spring.</title>
        <authorList>
            <person name="Nie L."/>
        </authorList>
    </citation>
    <scope>NUCLEOTIDE SEQUENCE [LARGE SCALE GENOMIC DNA]</scope>
    <source>
        <strain evidence="6 7">KCTC 52166</strain>
    </source>
</reference>
<feature type="domain" description="DNA2/NAM7 helicase helicase" evidence="3">
    <location>
        <begin position="342"/>
        <end position="416"/>
    </location>
</feature>
<gene>
    <name evidence="6" type="ORF">EJV47_19215</name>
</gene>
<dbReference type="PANTHER" id="PTHR10887:SF530">
    <property type="entry name" value="SUPERFAMILY I DNA HELICASES"/>
    <property type="match status" value="1"/>
</dbReference>
<evidence type="ECO:0000259" key="4">
    <source>
        <dbReference type="Pfam" id="PF13087"/>
    </source>
</evidence>
<dbReference type="InterPro" id="IPR025103">
    <property type="entry name" value="DUF4011"/>
</dbReference>
<dbReference type="InterPro" id="IPR047187">
    <property type="entry name" value="SF1_C_Upf1"/>
</dbReference>
<evidence type="ECO:0000256" key="1">
    <source>
        <dbReference type="SAM" id="MobiDB-lite"/>
    </source>
</evidence>
<dbReference type="InterPro" id="IPR027417">
    <property type="entry name" value="P-loop_NTPase"/>
</dbReference>
<dbReference type="CDD" id="cd18808">
    <property type="entry name" value="SF1_C_Upf1"/>
    <property type="match status" value="1"/>
</dbReference>
<dbReference type="FunFam" id="3.40.50.300:FF:002063">
    <property type="entry name" value="DNA helicase related protein"/>
    <property type="match status" value="1"/>
</dbReference>
<name>A0A431TYW5_9BACT</name>
<dbReference type="PANTHER" id="PTHR10887">
    <property type="entry name" value="DNA2/NAM7 HELICASE FAMILY"/>
    <property type="match status" value="1"/>
</dbReference>
<feature type="region of interest" description="Disordered" evidence="1">
    <location>
        <begin position="100"/>
        <end position="123"/>
    </location>
</feature>
<dbReference type="Pfam" id="PF18741">
    <property type="entry name" value="MTES_1575"/>
    <property type="match status" value="1"/>
</dbReference>
<feature type="domain" description="DNA2/NAM7 helicase helicase" evidence="3">
    <location>
        <begin position="1007"/>
        <end position="1045"/>
    </location>
</feature>
<organism evidence="6 7">
    <name type="scientific">Hymenobacter gummosus</name>
    <dbReference type="NCBI Taxonomy" id="1776032"/>
    <lineage>
        <taxon>Bacteria</taxon>
        <taxon>Pseudomonadati</taxon>
        <taxon>Bacteroidota</taxon>
        <taxon>Cytophagia</taxon>
        <taxon>Cytophagales</taxon>
        <taxon>Hymenobacteraceae</taxon>
        <taxon>Hymenobacter</taxon>
    </lineage>
</organism>
<protein>
    <submittedName>
        <fullName evidence="6">DUF3320 domain-containing protein</fullName>
    </submittedName>
</protein>
<dbReference type="InterPro" id="IPR021754">
    <property type="entry name" value="DUF3320"/>
</dbReference>